<feature type="compositionally biased region" description="Basic and acidic residues" evidence="5">
    <location>
        <begin position="677"/>
        <end position="711"/>
    </location>
</feature>
<dbReference type="PANTHER" id="PTHR14155">
    <property type="entry name" value="RING FINGER DOMAIN-CONTAINING"/>
    <property type="match status" value="1"/>
</dbReference>
<feature type="compositionally biased region" description="Pro residues" evidence="5">
    <location>
        <begin position="1307"/>
        <end position="1318"/>
    </location>
</feature>
<feature type="compositionally biased region" description="Polar residues" evidence="5">
    <location>
        <begin position="734"/>
        <end position="749"/>
    </location>
</feature>
<keyword evidence="3" id="KW-0862">Zinc</keyword>
<dbReference type="SMART" id="SM00184">
    <property type="entry name" value="RING"/>
    <property type="match status" value="1"/>
</dbReference>
<dbReference type="Gene3D" id="3.30.40.10">
    <property type="entry name" value="Zinc/RING finger domain, C3HC4 (zinc finger)"/>
    <property type="match status" value="1"/>
</dbReference>
<evidence type="ECO:0000256" key="1">
    <source>
        <dbReference type="ARBA" id="ARBA00022723"/>
    </source>
</evidence>
<feature type="compositionally biased region" description="Low complexity" evidence="5">
    <location>
        <begin position="77"/>
        <end position="89"/>
    </location>
</feature>
<feature type="region of interest" description="Disordered" evidence="5">
    <location>
        <begin position="1438"/>
        <end position="1505"/>
    </location>
</feature>
<evidence type="ECO:0000256" key="2">
    <source>
        <dbReference type="ARBA" id="ARBA00022771"/>
    </source>
</evidence>
<feature type="compositionally biased region" description="Polar residues" evidence="5">
    <location>
        <begin position="922"/>
        <end position="948"/>
    </location>
</feature>
<feature type="compositionally biased region" description="Low complexity" evidence="5">
    <location>
        <begin position="171"/>
        <end position="187"/>
    </location>
</feature>
<feature type="compositionally biased region" description="Basic and acidic residues" evidence="5">
    <location>
        <begin position="962"/>
        <end position="974"/>
    </location>
</feature>
<feature type="compositionally biased region" description="Low complexity" evidence="5">
    <location>
        <begin position="815"/>
        <end position="825"/>
    </location>
</feature>
<evidence type="ECO:0000313" key="7">
    <source>
        <dbReference type="EMBL" id="KAL0253547.1"/>
    </source>
</evidence>
<feature type="compositionally biased region" description="Polar residues" evidence="5">
    <location>
        <begin position="413"/>
        <end position="427"/>
    </location>
</feature>
<feature type="compositionally biased region" description="Polar residues" evidence="5">
    <location>
        <begin position="1008"/>
        <end position="1030"/>
    </location>
</feature>
<accession>A0ABR3BYR8</accession>
<dbReference type="RefSeq" id="XP_066615768.1">
    <property type="nucleotide sequence ID" value="XM_066755482.1"/>
</dbReference>
<feature type="compositionally biased region" description="Polar residues" evidence="5">
    <location>
        <begin position="1099"/>
        <end position="1114"/>
    </location>
</feature>
<feature type="region of interest" description="Disordered" evidence="5">
    <location>
        <begin position="1536"/>
        <end position="1585"/>
    </location>
</feature>
<feature type="compositionally biased region" description="Basic and acidic residues" evidence="5">
    <location>
        <begin position="842"/>
        <end position="867"/>
    </location>
</feature>
<feature type="compositionally biased region" description="Pro residues" evidence="5">
    <location>
        <begin position="1261"/>
        <end position="1283"/>
    </location>
</feature>
<evidence type="ECO:0000313" key="8">
    <source>
        <dbReference type="Proteomes" id="UP000054399"/>
    </source>
</evidence>
<keyword evidence="2 4" id="KW-0863">Zinc-finger</keyword>
<evidence type="ECO:0000256" key="3">
    <source>
        <dbReference type="ARBA" id="ARBA00022833"/>
    </source>
</evidence>
<feature type="compositionally biased region" description="Polar residues" evidence="5">
    <location>
        <begin position="1184"/>
        <end position="1201"/>
    </location>
</feature>
<feature type="compositionally biased region" description="Low complexity" evidence="5">
    <location>
        <begin position="136"/>
        <end position="149"/>
    </location>
</feature>
<evidence type="ECO:0000256" key="5">
    <source>
        <dbReference type="SAM" id="MobiDB-lite"/>
    </source>
</evidence>
<dbReference type="InterPro" id="IPR053238">
    <property type="entry name" value="RING-H2_zinc_finger"/>
</dbReference>
<feature type="compositionally biased region" description="Low complexity" evidence="5">
    <location>
        <begin position="1"/>
        <end position="10"/>
    </location>
</feature>
<feature type="region of interest" description="Disordered" evidence="5">
    <location>
        <begin position="1069"/>
        <end position="1134"/>
    </location>
</feature>
<dbReference type="InterPro" id="IPR001841">
    <property type="entry name" value="Znf_RING"/>
</dbReference>
<dbReference type="PANTHER" id="PTHR14155:SF627">
    <property type="entry name" value="OS06G0192800 PROTEIN"/>
    <property type="match status" value="1"/>
</dbReference>
<feature type="compositionally biased region" description="Low complexity" evidence="5">
    <location>
        <begin position="101"/>
        <end position="115"/>
    </location>
</feature>
<feature type="region of interest" description="Disordered" evidence="5">
    <location>
        <begin position="1"/>
        <end position="462"/>
    </location>
</feature>
<feature type="compositionally biased region" description="Polar residues" evidence="5">
    <location>
        <begin position="241"/>
        <end position="272"/>
    </location>
</feature>
<feature type="compositionally biased region" description="Basic and acidic residues" evidence="5">
    <location>
        <begin position="618"/>
        <end position="629"/>
    </location>
</feature>
<feature type="compositionally biased region" description="Polar residues" evidence="5">
    <location>
        <begin position="1480"/>
        <end position="1491"/>
    </location>
</feature>
<feature type="compositionally biased region" description="Basic and acidic residues" evidence="5">
    <location>
        <begin position="1548"/>
        <end position="1557"/>
    </location>
</feature>
<feature type="compositionally biased region" description="Polar residues" evidence="5">
    <location>
        <begin position="647"/>
        <end position="660"/>
    </location>
</feature>
<dbReference type="SUPFAM" id="SSF57850">
    <property type="entry name" value="RING/U-box"/>
    <property type="match status" value="1"/>
</dbReference>
<dbReference type="PROSITE" id="PS50089">
    <property type="entry name" value="ZF_RING_2"/>
    <property type="match status" value="1"/>
</dbReference>
<feature type="compositionally biased region" description="Pro residues" evidence="5">
    <location>
        <begin position="754"/>
        <end position="764"/>
    </location>
</feature>
<gene>
    <name evidence="7" type="ORF">I308_100920</name>
</gene>
<protein>
    <recommendedName>
        <fullName evidence="6">RING-type domain-containing protein</fullName>
    </recommendedName>
</protein>
<reference evidence="7 8" key="2">
    <citation type="submission" date="2024-01" db="EMBL/GenBank/DDBJ databases">
        <title>Comparative genomics of Cryptococcus and Kwoniella reveals pathogenesis evolution and contrasting modes of karyotype evolution via chromosome fusion or intercentromeric recombination.</title>
        <authorList>
            <person name="Coelho M.A."/>
            <person name="David-Palma M."/>
            <person name="Shea T."/>
            <person name="Bowers K."/>
            <person name="Mcginley-Smith S."/>
            <person name="Mohammad A.W."/>
            <person name="Gnirke A."/>
            <person name="Yurkov A.M."/>
            <person name="Nowrousian M."/>
            <person name="Sun S."/>
            <person name="Cuomo C.A."/>
            <person name="Heitman J."/>
        </authorList>
    </citation>
    <scope>NUCLEOTIDE SEQUENCE [LARGE SCALE GENOMIC DNA]</scope>
    <source>
        <strain evidence="7 8">IND107</strain>
    </source>
</reference>
<proteinExistence type="predicted"/>
<feature type="compositionally biased region" description="Basic and acidic residues" evidence="5">
    <location>
        <begin position="223"/>
        <end position="240"/>
    </location>
</feature>
<feature type="compositionally biased region" description="Pro residues" evidence="5">
    <location>
        <begin position="1377"/>
        <end position="1387"/>
    </location>
</feature>
<dbReference type="Proteomes" id="UP000054399">
    <property type="component" value="Unassembled WGS sequence"/>
</dbReference>
<dbReference type="EMBL" id="ATAM02000002">
    <property type="protein sequence ID" value="KAL0253547.1"/>
    <property type="molecule type" value="Genomic_DNA"/>
</dbReference>
<dbReference type="GeneID" id="91987778"/>
<feature type="compositionally biased region" description="Basic and acidic residues" evidence="5">
    <location>
        <begin position="878"/>
        <end position="892"/>
    </location>
</feature>
<feature type="compositionally biased region" description="Basic and acidic residues" evidence="5">
    <location>
        <begin position="766"/>
        <end position="790"/>
    </location>
</feature>
<feature type="region of interest" description="Disordered" evidence="5">
    <location>
        <begin position="1150"/>
        <end position="1413"/>
    </location>
</feature>
<organism evidence="7 8">
    <name type="scientific">Cryptococcus tetragattii IND107</name>
    <dbReference type="NCBI Taxonomy" id="1296105"/>
    <lineage>
        <taxon>Eukaryota</taxon>
        <taxon>Fungi</taxon>
        <taxon>Dikarya</taxon>
        <taxon>Basidiomycota</taxon>
        <taxon>Agaricomycotina</taxon>
        <taxon>Tremellomycetes</taxon>
        <taxon>Tremellales</taxon>
        <taxon>Cryptococcaceae</taxon>
        <taxon>Cryptococcus</taxon>
        <taxon>Cryptococcus gattii species complex</taxon>
    </lineage>
</organism>
<feature type="compositionally biased region" description="Polar residues" evidence="5">
    <location>
        <begin position="357"/>
        <end position="375"/>
    </location>
</feature>
<feature type="compositionally biased region" description="Polar residues" evidence="5">
    <location>
        <begin position="29"/>
        <end position="44"/>
    </location>
</feature>
<feature type="compositionally biased region" description="Polar residues" evidence="5">
    <location>
        <begin position="439"/>
        <end position="460"/>
    </location>
</feature>
<reference evidence="8" key="1">
    <citation type="submission" date="2015-01" db="EMBL/GenBank/DDBJ databases">
        <title>The Genome Sequence of Cryptococcus gattii MMRL2647.</title>
        <authorList>
            <consortium name="The Broad Institute Genomics Platform"/>
            <person name="Cuomo C."/>
            <person name="Litvintseva A."/>
            <person name="Chen Y."/>
            <person name="Heitman J."/>
            <person name="Sun S."/>
            <person name="Springer D."/>
            <person name="Dromer F."/>
            <person name="Young S."/>
            <person name="Zeng Q."/>
            <person name="Gargeya S."/>
            <person name="Abouelleil A."/>
            <person name="Alvarado L."/>
            <person name="Chapman S.B."/>
            <person name="Gainer-Dewar J."/>
            <person name="Goldberg J."/>
            <person name="Griggs A."/>
            <person name="Gujja S."/>
            <person name="Hansen M."/>
            <person name="Howarth C."/>
            <person name="Imamovic A."/>
            <person name="Larimer J."/>
            <person name="Murphy C."/>
            <person name="Naylor J."/>
            <person name="Pearson M."/>
            <person name="Priest M."/>
            <person name="Roberts A."/>
            <person name="Saif S."/>
            <person name="Shea T."/>
            <person name="Sykes S."/>
            <person name="Wortman J."/>
            <person name="Nusbaum C."/>
            <person name="Birren B."/>
        </authorList>
    </citation>
    <scope>NUCLEOTIDE SEQUENCE [LARGE SCALE GENOMIC DNA]</scope>
    <source>
        <strain evidence="8">IND107</strain>
    </source>
</reference>
<evidence type="ECO:0000259" key="6">
    <source>
        <dbReference type="PROSITE" id="PS50089"/>
    </source>
</evidence>
<feature type="compositionally biased region" description="Low complexity" evidence="5">
    <location>
        <begin position="1337"/>
        <end position="1349"/>
    </location>
</feature>
<keyword evidence="8" id="KW-1185">Reference proteome</keyword>
<feature type="compositionally biased region" description="Low complexity" evidence="5">
    <location>
        <begin position="1150"/>
        <end position="1164"/>
    </location>
</feature>
<comment type="caution">
    <text evidence="7">The sequence shown here is derived from an EMBL/GenBank/DDBJ whole genome shotgun (WGS) entry which is preliminary data.</text>
</comment>
<feature type="compositionally biased region" description="Pro residues" evidence="5">
    <location>
        <begin position="1444"/>
        <end position="1454"/>
    </location>
</feature>
<sequence>MSKNNPAGAARKPRKKPKASSSPAGHSFPLSTSPAPNPASSGSTPMAIPMAIGGEREREREREREERPIPRPYLALAPSPISSMSPSAAERMVLPSHFIRQSQQAQLQQSQGHHQVSTTAEAAGPGPSTSTSSLNATGSTAQAQAQGQAHGKGKEKGQKKRTRYASGLLAPPAVVPGGTPGVPRVQVYSQPGKRRNLSTTNLGGGGAGSGTEAAGTRMGVGLGRDRDGRFASRTRLDTTLRTHNPSQISLGQLGQVLNSDPSSSYDTSGEPSQQTQQQQQQQQQQQPQRRRRRVVTGDNNEESRGTRRRLTVSSREEGRALGVARGASMRRRNLWDEIPEAIVQETGEPPPPFPFPTSSNRLPGFHTSQSPTSQADGGGGGGGEHGDGRERPPRSPPPSWEQAVGLAPLPTPAASSDNTPRTTTAPDTPSVPRLVIPDQSHSLSVSPTSSRYESAPSSPFLSPVSIVDTPTLHPQTPAIVVPPPLPLLSNLESISTSASTLANPSTAPSTSAAIALDQDPDANTDGMTAEERLDRKLWNEDLLAGYSLEERVRREWDRRKVREIEQSQSQGWGQNGEEEGEERGNELVRGSVTEVGGVGTLPEMQLPKAAEATDMTEETERATRTENVKPRRPSSPSLEKGLGSKPSAGSSAMPSRSIEASSRDVEPGSVPKAEHKHGREREPKVEHQFESDPRPQWKHDQEQGHGQKQDTKWQPARSLPEIGAAAETGEPSLSRKQATSIHTSTSVAPSTAPAGPPLLSPPIKSPSHEHEHEPQLPFKPKEKVGGKKNAEVVIDVDAGKIAEQPSPRFEPPTAPTSTSASTSTPNAHSKEKGKMEAQTQMVEEKHSLATEQPSERVKEKKEKEKTKVSAPELSSSLPKEKRKEKRAIEKKSSQPLQVLRPLFDKIPWSSSPNVDTAGIGVISSQDKPSTYTTHSGESTEKVQGTGTSFEKRRESGAPQGRRLNEDLQRRKSENDLGFTGESPREEDKREKTGLPPNREAALKRRDLQLQSETPKIRSQPTQPQESTAQYKSALPRSTMPVEQPIPTSKPKADVAQSVPTKVMVVEKKQHKEENLLQSLSGPLVDTGEPEPGLVPKSLPQAQPSTSAAQRQYSPIVQARADQEAKGKKDKRISGESITALAASSADLLQLLESSAEEGPSSSNSGLRDANQSRIEEPEGDMTRESTSGLDTTLTRGPSSLNPMAAATKKKIPPPPPPPLSRSRLHLSKSAGALRPSERVGQGKQDGRVACEDGTQSARAPLVPPLPPQLPKRRPPPPPPPPRHPAAIARLPSPPPSQSQAGPRGRASPPPPPLPPRPRPLSGVSYRTISSVSQVSSAGPPAQAQQRGQALESERDGEEGDSSERENVSPGLTRRPLGPRPAPPPRPTLPSRLRLFGNNQTNSSQRMDSQTLDVPQCLEPGLEERDRAMDTGSRFVEHIEREGIPPLPVSPPAPQTRPRETIRPISVSSALTPTPIPALRLNNSSITTNGSRPSPAERAHSDFPPLCTHSQLRINQMNERESDNRWASSVDLRERPLSPAISVTPAVSNDDRGDEDGSRVSPVETPRREEGGQGPGMGLHSQAQGQRGIREYTDLDLFVSRLEGSGREYEGYSQLTTFLGPSKSTAASPEAISTLLPGLITVDSRRTTPQGKVKLKLSLLGVRVSKCPICLSQFRGGEKGVLTPTCGHAAHQSCALRWFREDRRCFICREILKEEE</sequence>
<feature type="region of interest" description="Disordered" evidence="5">
    <location>
        <begin position="557"/>
        <end position="1057"/>
    </location>
</feature>
<feature type="domain" description="RING-type" evidence="6">
    <location>
        <begin position="1666"/>
        <end position="1708"/>
    </location>
</feature>
<feature type="compositionally biased region" description="Low complexity" evidence="5">
    <location>
        <begin position="1297"/>
        <end position="1306"/>
    </location>
</feature>
<feature type="compositionally biased region" description="Basic and acidic residues" evidence="5">
    <location>
        <begin position="54"/>
        <end position="69"/>
    </location>
</feature>
<evidence type="ECO:0000256" key="4">
    <source>
        <dbReference type="PROSITE-ProRule" id="PRU00175"/>
    </source>
</evidence>
<name>A0ABR3BYR8_9TREE</name>
<dbReference type="Pfam" id="PF13639">
    <property type="entry name" value="zf-RING_2"/>
    <property type="match status" value="1"/>
</dbReference>
<keyword evidence="1" id="KW-0479">Metal-binding</keyword>
<feature type="compositionally biased region" description="Basic residues" evidence="5">
    <location>
        <begin position="151"/>
        <end position="163"/>
    </location>
</feature>
<feature type="compositionally biased region" description="Basic and acidic residues" evidence="5">
    <location>
        <begin position="982"/>
        <end position="992"/>
    </location>
</feature>
<feature type="compositionally biased region" description="Polar residues" evidence="5">
    <location>
        <begin position="1396"/>
        <end position="1412"/>
    </location>
</feature>
<feature type="compositionally biased region" description="Low complexity" evidence="5">
    <location>
        <begin position="273"/>
        <end position="287"/>
    </location>
</feature>
<dbReference type="InterPro" id="IPR013083">
    <property type="entry name" value="Znf_RING/FYVE/PHD"/>
</dbReference>
<feature type="compositionally biased region" description="Basic and acidic residues" evidence="5">
    <location>
        <begin position="384"/>
        <end position="393"/>
    </location>
</feature>
<feature type="compositionally biased region" description="Basic and acidic residues" evidence="5">
    <location>
        <begin position="1173"/>
        <end position="1183"/>
    </location>
</feature>
<feature type="compositionally biased region" description="Polar residues" evidence="5">
    <location>
        <begin position="1324"/>
        <end position="1336"/>
    </location>
</feature>